<feature type="signal peptide" evidence="1">
    <location>
        <begin position="1"/>
        <end position="26"/>
    </location>
</feature>
<dbReference type="PANTHER" id="PTHR35273:SF2">
    <property type="entry name" value="ALPHA-GALACTOSIDASE"/>
    <property type="match status" value="1"/>
</dbReference>
<dbReference type="Proteomes" id="UP000579153">
    <property type="component" value="Unassembled WGS sequence"/>
</dbReference>
<gene>
    <name evidence="3" type="ORF">HD596_006680</name>
</gene>
<dbReference type="RefSeq" id="WP_221519624.1">
    <property type="nucleotide sequence ID" value="NZ_JACHMB010000001.1"/>
</dbReference>
<protein>
    <recommendedName>
        <fullName evidence="2">Glycoside-hydrolase family GH114 TIM-barrel domain-containing protein</fullName>
    </recommendedName>
</protein>
<evidence type="ECO:0000313" key="4">
    <source>
        <dbReference type="Proteomes" id="UP000579153"/>
    </source>
</evidence>
<dbReference type="AlphaFoldDB" id="A0A7W9LDM1"/>
<feature type="domain" description="Glycoside-hydrolase family GH114 TIM-barrel" evidence="2">
    <location>
        <begin position="63"/>
        <end position="292"/>
    </location>
</feature>
<organism evidence="3 4">
    <name type="scientific">Nonomuraea jabiensis</name>
    <dbReference type="NCBI Taxonomy" id="882448"/>
    <lineage>
        <taxon>Bacteria</taxon>
        <taxon>Bacillati</taxon>
        <taxon>Actinomycetota</taxon>
        <taxon>Actinomycetes</taxon>
        <taxon>Streptosporangiales</taxon>
        <taxon>Streptosporangiaceae</taxon>
        <taxon>Nonomuraea</taxon>
    </lineage>
</organism>
<name>A0A7W9LDM1_9ACTN</name>
<sequence>MRRLPALISAATLAVTALVTAPAAEAAAVAAAPAAAAAAATEARALPAPVACNGCWRPALNTSWQWQLSSLPAKPYPNVQMFDIDGFAAKDGAIVKSLKADKPGRGVVCYISAGTFEDWRPDASQFPAEVLGKPLEDWPGERWLDIRKYTGKLGQIMKARLDMCKAAGFDAVEPDNVDGYSNASGFPLKAADQLAYNTWFANEAHRRGLSVALKNDIEQIPALLPYFDFAVNEECWEHTECTTAQNDDYGYDQFVKAGKAVFNVEYNLATSAFCAKSNAQNFNSLKKKYELDAYRVPCRGA</sequence>
<dbReference type="Gene3D" id="3.20.20.70">
    <property type="entry name" value="Aldolase class I"/>
    <property type="match status" value="1"/>
</dbReference>
<evidence type="ECO:0000256" key="1">
    <source>
        <dbReference type="SAM" id="SignalP"/>
    </source>
</evidence>
<evidence type="ECO:0000313" key="3">
    <source>
        <dbReference type="EMBL" id="MBB5779924.1"/>
    </source>
</evidence>
<keyword evidence="1" id="KW-0732">Signal</keyword>
<feature type="chain" id="PRO_5039549370" description="Glycoside-hydrolase family GH114 TIM-barrel domain-containing protein" evidence="1">
    <location>
        <begin position="27"/>
        <end position="301"/>
    </location>
</feature>
<dbReference type="SUPFAM" id="SSF51445">
    <property type="entry name" value="(Trans)glycosidases"/>
    <property type="match status" value="1"/>
</dbReference>
<keyword evidence="4" id="KW-1185">Reference proteome</keyword>
<dbReference type="InterPro" id="IPR017853">
    <property type="entry name" value="GH"/>
</dbReference>
<dbReference type="InterPro" id="IPR013785">
    <property type="entry name" value="Aldolase_TIM"/>
</dbReference>
<dbReference type="Pfam" id="PF03537">
    <property type="entry name" value="Glyco_hydro_114"/>
    <property type="match status" value="1"/>
</dbReference>
<reference evidence="3 4" key="1">
    <citation type="submission" date="2020-08" db="EMBL/GenBank/DDBJ databases">
        <title>Sequencing the genomes of 1000 actinobacteria strains.</title>
        <authorList>
            <person name="Klenk H.-P."/>
        </authorList>
    </citation>
    <scope>NUCLEOTIDE SEQUENCE [LARGE SCALE GENOMIC DNA]</scope>
    <source>
        <strain evidence="3 4">DSM 45507</strain>
    </source>
</reference>
<comment type="caution">
    <text evidence="3">The sequence shown here is derived from an EMBL/GenBank/DDBJ whole genome shotgun (WGS) entry which is preliminary data.</text>
</comment>
<dbReference type="EMBL" id="JACHMB010000001">
    <property type="protein sequence ID" value="MBB5779924.1"/>
    <property type="molecule type" value="Genomic_DNA"/>
</dbReference>
<dbReference type="InterPro" id="IPR004352">
    <property type="entry name" value="GH114_TIM-barrel"/>
</dbReference>
<dbReference type="PANTHER" id="PTHR35273">
    <property type="entry name" value="ALPHA-1,4 POLYGALACTOSAMINIDASE, PUTATIVE (AFU_ORTHOLOGUE AFUA_3G07890)-RELATED"/>
    <property type="match status" value="1"/>
</dbReference>
<accession>A0A7W9LDM1</accession>
<evidence type="ECO:0000259" key="2">
    <source>
        <dbReference type="Pfam" id="PF03537"/>
    </source>
</evidence>
<proteinExistence type="predicted"/>